<proteinExistence type="inferred from homology"/>
<dbReference type="PROSITE" id="PS00572">
    <property type="entry name" value="GLYCOSYL_HYDROL_F1_1"/>
    <property type="match status" value="1"/>
</dbReference>
<evidence type="ECO:0000256" key="2">
    <source>
        <dbReference type="ARBA" id="ARBA00010838"/>
    </source>
</evidence>
<dbReference type="PROSITE" id="PS00653">
    <property type="entry name" value="GLYCOSYL_HYDROL_F1_2"/>
    <property type="match status" value="1"/>
</dbReference>
<dbReference type="SUPFAM" id="SSF51445">
    <property type="entry name" value="(Trans)glycosidases"/>
    <property type="match status" value="1"/>
</dbReference>
<dbReference type="EC" id="3.2.1.21" evidence="3 12"/>
<evidence type="ECO:0000256" key="12">
    <source>
        <dbReference type="RuleBase" id="RU361175"/>
    </source>
</evidence>
<dbReference type="FunFam" id="3.20.20.80:FF:000004">
    <property type="entry name" value="Beta-glucosidase 6-phospho-beta-glucosidase"/>
    <property type="match status" value="1"/>
</dbReference>
<dbReference type="AlphaFoldDB" id="A0A2V4BT07"/>
<evidence type="ECO:0000256" key="9">
    <source>
        <dbReference type="PIRSR" id="PIRSR617736-1"/>
    </source>
</evidence>
<dbReference type="GO" id="GO:0008422">
    <property type="term" value="F:beta-glucosidase activity"/>
    <property type="evidence" value="ECO:0007669"/>
    <property type="project" value="UniProtKB-EC"/>
</dbReference>
<dbReference type="Gene3D" id="3.20.20.80">
    <property type="entry name" value="Glycosidases"/>
    <property type="match status" value="1"/>
</dbReference>
<evidence type="ECO:0000256" key="6">
    <source>
        <dbReference type="ARBA" id="ARBA00023277"/>
    </source>
</evidence>
<protein>
    <recommendedName>
        <fullName evidence="3 12">Beta-glucosidase</fullName>
        <ecNumber evidence="3 12">3.2.1.21</ecNumber>
    </recommendedName>
</protein>
<reference evidence="13 14" key="1">
    <citation type="submission" date="2018-05" db="EMBL/GenBank/DDBJ databases">
        <title>Flavobacterium sp. strain IMCC34759, incomplete genome.</title>
        <authorList>
            <person name="Joung Y."/>
            <person name="Cho J."/>
        </authorList>
    </citation>
    <scope>NUCLEOTIDE SEQUENCE [LARGE SCALE GENOMIC DNA]</scope>
    <source>
        <strain evidence="13 14">IMCC34759</strain>
    </source>
</reference>
<dbReference type="GO" id="GO:0030245">
    <property type="term" value="P:cellulose catabolic process"/>
    <property type="evidence" value="ECO:0007669"/>
    <property type="project" value="UniProtKB-KW"/>
</dbReference>
<accession>A0A2V4BT07</accession>
<dbReference type="InterPro" id="IPR001360">
    <property type="entry name" value="Glyco_hydro_1"/>
</dbReference>
<evidence type="ECO:0000256" key="5">
    <source>
        <dbReference type="ARBA" id="ARBA00023001"/>
    </source>
</evidence>
<organism evidence="13 14">
    <name type="scientific">Flavobacterium cheongpyeongense</name>
    <dbReference type="NCBI Taxonomy" id="2212651"/>
    <lineage>
        <taxon>Bacteria</taxon>
        <taxon>Pseudomonadati</taxon>
        <taxon>Bacteroidota</taxon>
        <taxon>Flavobacteriia</taxon>
        <taxon>Flavobacteriales</taxon>
        <taxon>Flavobacteriaceae</taxon>
        <taxon>Flavobacterium</taxon>
    </lineage>
</organism>
<dbReference type="InterPro" id="IPR018120">
    <property type="entry name" value="Glyco_hydro_1_AS"/>
</dbReference>
<feature type="binding site" evidence="10">
    <location>
        <position position="173"/>
    </location>
    <ligand>
        <name>substrate</name>
    </ligand>
</feature>
<feature type="active site" description="Nucleophile" evidence="9 11">
    <location>
        <position position="362"/>
    </location>
</feature>
<feature type="active site" description="Proton donor" evidence="9">
    <location>
        <position position="174"/>
    </location>
</feature>
<comment type="similarity">
    <text evidence="2 12">Belongs to the glycosyl hydrolase 1 family.</text>
</comment>
<sequence length="456" mass="52208">MNKLEKSFLNKDQFGEDFLWGVSTAAFQTEGAHDADGKGPSIWDVFTRQKGKIKNGHHAINACDFYNCYKDDIHLIKELNIPNFRFSISWSRIMPSGLHPVNQAGIAYYNKIIDFLLECKIEPWVTLYHWDLPHALEIKGGWTNRECTSWFADYTEVCAQHFGDRVKNWMVINEPSVFTGAGYFLGIHAPGKKGITNYLKAIHHVTLATTAGAKKLRHNIPEANIGTTFSCTHIEPFSDKPSDIQAAKRVDTLLNRTFIEPILGLGYPQNDLPVLKKLNNYIQGDDLDNLAFDFDFIGLQCYTREIVKSSLLTPYIGAELVSAEKRNVISTEMGWEIYPPALYHILQKFNSYSGIKKIIITENGAAFPDKVVNGKVYDIKRTHYIQDHLEQLFKAKQEGCKADGYFVWSLTDNFEWAEGYNARFGLVYIDFETQKRTIKQSGIWFRDFLEKNKEIL</sequence>
<dbReference type="RefSeq" id="WP_110305182.1">
    <property type="nucleotide sequence ID" value="NZ_QJHK01000002.1"/>
</dbReference>
<evidence type="ECO:0000313" key="14">
    <source>
        <dbReference type="Proteomes" id="UP000247903"/>
    </source>
</evidence>
<keyword evidence="6" id="KW-0119">Carbohydrate metabolism</keyword>
<keyword evidence="4 12" id="KW-0378">Hydrolase</keyword>
<keyword evidence="14" id="KW-1185">Reference proteome</keyword>
<evidence type="ECO:0000256" key="3">
    <source>
        <dbReference type="ARBA" id="ARBA00012744"/>
    </source>
</evidence>
<dbReference type="InterPro" id="IPR017736">
    <property type="entry name" value="Glyco_hydro_1_beta-glucosidase"/>
</dbReference>
<dbReference type="InterPro" id="IPR033132">
    <property type="entry name" value="GH_1_N_CS"/>
</dbReference>
<dbReference type="Proteomes" id="UP000247903">
    <property type="component" value="Unassembled WGS sequence"/>
</dbReference>
<gene>
    <name evidence="13" type="ORF">DMB65_02970</name>
</gene>
<dbReference type="NCBIfam" id="TIGR03356">
    <property type="entry name" value="BGL"/>
    <property type="match status" value="1"/>
</dbReference>
<dbReference type="Pfam" id="PF00232">
    <property type="entry name" value="Glyco_hydro_1"/>
    <property type="match status" value="1"/>
</dbReference>
<dbReference type="PANTHER" id="PTHR10353:SF36">
    <property type="entry name" value="LP05116P"/>
    <property type="match status" value="1"/>
</dbReference>
<evidence type="ECO:0000256" key="10">
    <source>
        <dbReference type="PIRSR" id="PIRSR617736-2"/>
    </source>
</evidence>
<keyword evidence="5" id="KW-0136">Cellulose degradation</keyword>
<dbReference type="InterPro" id="IPR017853">
    <property type="entry name" value="GH"/>
</dbReference>
<name>A0A2V4BT07_9FLAO</name>
<comment type="catalytic activity">
    <reaction evidence="1 12">
        <text>Hydrolysis of terminal, non-reducing beta-D-glucosyl residues with release of beta-D-glucose.</text>
        <dbReference type="EC" id="3.2.1.21"/>
    </reaction>
</comment>
<evidence type="ECO:0000256" key="11">
    <source>
        <dbReference type="PROSITE-ProRule" id="PRU10055"/>
    </source>
</evidence>
<dbReference type="EMBL" id="QJHK01000002">
    <property type="protein sequence ID" value="PXY42209.1"/>
    <property type="molecule type" value="Genomic_DNA"/>
</dbReference>
<evidence type="ECO:0000313" key="13">
    <source>
        <dbReference type="EMBL" id="PXY42209.1"/>
    </source>
</evidence>
<comment type="caution">
    <text evidence="13">The sequence shown here is derived from an EMBL/GenBank/DDBJ whole genome shotgun (WGS) entry which is preliminary data.</text>
</comment>
<evidence type="ECO:0000256" key="1">
    <source>
        <dbReference type="ARBA" id="ARBA00000448"/>
    </source>
</evidence>
<feature type="binding site" evidence="10">
    <location>
        <position position="302"/>
    </location>
    <ligand>
        <name>substrate</name>
    </ligand>
</feature>
<feature type="binding site" evidence="10">
    <location>
        <position position="408"/>
    </location>
    <ligand>
        <name>substrate</name>
    </ligand>
</feature>
<feature type="binding site" evidence="10">
    <location>
        <position position="129"/>
    </location>
    <ligand>
        <name>substrate</name>
    </ligand>
</feature>
<dbReference type="GO" id="GO:0005829">
    <property type="term" value="C:cytosol"/>
    <property type="evidence" value="ECO:0007669"/>
    <property type="project" value="TreeGrafter"/>
</dbReference>
<dbReference type="PANTHER" id="PTHR10353">
    <property type="entry name" value="GLYCOSYL HYDROLASE"/>
    <property type="match status" value="1"/>
</dbReference>
<keyword evidence="7 12" id="KW-0326">Glycosidase</keyword>
<keyword evidence="8" id="KW-0624">Polysaccharide degradation</keyword>
<evidence type="ECO:0000256" key="8">
    <source>
        <dbReference type="ARBA" id="ARBA00023326"/>
    </source>
</evidence>
<feature type="binding site" evidence="10">
    <location>
        <position position="28"/>
    </location>
    <ligand>
        <name>substrate</name>
    </ligand>
</feature>
<feature type="binding site" evidence="10">
    <location>
        <begin position="415"/>
        <end position="416"/>
    </location>
    <ligand>
        <name>substrate</name>
    </ligand>
</feature>
<evidence type="ECO:0000256" key="4">
    <source>
        <dbReference type="ARBA" id="ARBA00022801"/>
    </source>
</evidence>
<evidence type="ECO:0000256" key="7">
    <source>
        <dbReference type="ARBA" id="ARBA00023295"/>
    </source>
</evidence>
<dbReference type="PRINTS" id="PR00131">
    <property type="entry name" value="GLHYDRLASE1"/>
</dbReference>
<dbReference type="OrthoDB" id="9765195at2"/>